<evidence type="ECO:0000256" key="6">
    <source>
        <dbReference type="ARBA" id="ARBA00022989"/>
    </source>
</evidence>
<dbReference type="GO" id="GO:0043495">
    <property type="term" value="F:protein-membrane adaptor activity"/>
    <property type="evidence" value="ECO:0007669"/>
    <property type="project" value="TreeGrafter"/>
</dbReference>
<evidence type="ECO:0000256" key="5">
    <source>
        <dbReference type="ARBA" id="ARBA00022824"/>
    </source>
</evidence>
<dbReference type="AlphaFoldDB" id="A0A7M7K439"/>
<evidence type="ECO:0000256" key="1">
    <source>
        <dbReference type="ARBA" id="ARBA00004477"/>
    </source>
</evidence>
<keyword evidence="14" id="KW-1185">Reference proteome</keyword>
<evidence type="ECO:0000256" key="9">
    <source>
        <dbReference type="ARBA" id="ARBA00033006"/>
    </source>
</evidence>
<keyword evidence="5" id="KW-0256">Endoplasmic reticulum</keyword>
<evidence type="ECO:0000256" key="12">
    <source>
        <dbReference type="SAM" id="Phobius"/>
    </source>
</evidence>
<protein>
    <recommendedName>
        <fullName evidence="3">Guided entry of tail-anchored proteins factor 1</fullName>
    </recommendedName>
    <alternativeName>
        <fullName evidence="8">Tail-anchored protein insertion receptor WRB</fullName>
    </alternativeName>
    <alternativeName>
        <fullName evidence="9">Tryptophan-rich basic protein</fullName>
    </alternativeName>
</protein>
<dbReference type="KEGG" id="vde:111250409"/>
<feature type="region of interest" description="Disordered" evidence="11">
    <location>
        <begin position="191"/>
        <end position="210"/>
    </location>
</feature>
<evidence type="ECO:0000313" key="13">
    <source>
        <dbReference type="EnsemblMetazoa" id="XP_022661358"/>
    </source>
</evidence>
<dbReference type="InParanoid" id="A0A7M7K439"/>
<dbReference type="OrthoDB" id="69461at2759"/>
<name>A0A7M7K439_VARDE</name>
<dbReference type="PANTHER" id="PTHR42650:SF1">
    <property type="entry name" value="GUIDED ENTRY OF TAIL-ANCHORED PROTEINS FACTOR 1"/>
    <property type="match status" value="1"/>
</dbReference>
<dbReference type="Gene3D" id="1.10.287.660">
    <property type="entry name" value="Helix hairpin bin"/>
    <property type="match status" value="1"/>
</dbReference>
<keyword evidence="6 12" id="KW-1133">Transmembrane helix</keyword>
<evidence type="ECO:0000256" key="2">
    <source>
        <dbReference type="ARBA" id="ARBA00010799"/>
    </source>
</evidence>
<dbReference type="Pfam" id="PF04420">
    <property type="entry name" value="CHD5"/>
    <property type="match status" value="1"/>
</dbReference>
<dbReference type="PANTHER" id="PTHR42650">
    <property type="entry name" value="TAIL-ANCHORED PROTEIN INSERTION RECEPTOR WRB"/>
    <property type="match status" value="1"/>
</dbReference>
<keyword evidence="10" id="KW-0175">Coiled coil</keyword>
<feature type="transmembrane region" description="Helical" evidence="12">
    <location>
        <begin position="153"/>
        <end position="173"/>
    </location>
</feature>
<dbReference type="GO" id="GO:0043529">
    <property type="term" value="C:GET complex"/>
    <property type="evidence" value="ECO:0007669"/>
    <property type="project" value="TreeGrafter"/>
</dbReference>
<comment type="subcellular location">
    <subcellularLocation>
        <location evidence="1">Endoplasmic reticulum membrane</location>
        <topology evidence="1">Multi-pass membrane protein</topology>
    </subcellularLocation>
</comment>
<feature type="coiled-coil region" evidence="10">
    <location>
        <begin position="40"/>
        <end position="93"/>
    </location>
</feature>
<feature type="compositionally biased region" description="Polar residues" evidence="11">
    <location>
        <begin position="197"/>
        <end position="210"/>
    </location>
</feature>
<evidence type="ECO:0000256" key="10">
    <source>
        <dbReference type="SAM" id="Coils"/>
    </source>
</evidence>
<dbReference type="GO" id="GO:0005789">
    <property type="term" value="C:endoplasmic reticulum membrane"/>
    <property type="evidence" value="ECO:0007669"/>
    <property type="project" value="UniProtKB-SubCell"/>
</dbReference>
<dbReference type="EnsemblMetazoa" id="XM_022805623">
    <property type="protein sequence ID" value="XP_022661358"/>
    <property type="gene ID" value="LOC111250409"/>
</dbReference>
<dbReference type="InterPro" id="IPR029012">
    <property type="entry name" value="Helix_hairpin_bin_sf"/>
</dbReference>
<comment type="similarity">
    <text evidence="2">Belongs to the WRB/GET1 family.</text>
</comment>
<proteinExistence type="inferred from homology"/>
<organism evidence="13 14">
    <name type="scientific">Varroa destructor</name>
    <name type="common">Honeybee mite</name>
    <dbReference type="NCBI Taxonomy" id="109461"/>
    <lineage>
        <taxon>Eukaryota</taxon>
        <taxon>Metazoa</taxon>
        <taxon>Ecdysozoa</taxon>
        <taxon>Arthropoda</taxon>
        <taxon>Chelicerata</taxon>
        <taxon>Arachnida</taxon>
        <taxon>Acari</taxon>
        <taxon>Parasitiformes</taxon>
        <taxon>Mesostigmata</taxon>
        <taxon>Gamasina</taxon>
        <taxon>Dermanyssoidea</taxon>
        <taxon>Varroidae</taxon>
        <taxon>Varroa</taxon>
    </lineage>
</organism>
<evidence type="ECO:0000256" key="4">
    <source>
        <dbReference type="ARBA" id="ARBA00022692"/>
    </source>
</evidence>
<dbReference type="InterPro" id="IPR028945">
    <property type="entry name" value="Get1"/>
</dbReference>
<keyword evidence="4 12" id="KW-0812">Transmembrane</keyword>
<dbReference type="GO" id="GO:0071816">
    <property type="term" value="P:tail-anchored membrane protein insertion into ER membrane"/>
    <property type="evidence" value="ECO:0007669"/>
    <property type="project" value="InterPro"/>
</dbReference>
<evidence type="ECO:0000313" key="14">
    <source>
        <dbReference type="Proteomes" id="UP000594260"/>
    </source>
</evidence>
<evidence type="ECO:0000256" key="7">
    <source>
        <dbReference type="ARBA" id="ARBA00023136"/>
    </source>
</evidence>
<evidence type="ECO:0000256" key="8">
    <source>
        <dbReference type="ARBA" id="ARBA00032437"/>
    </source>
</evidence>
<accession>A0A7M7K439</accession>
<dbReference type="Proteomes" id="UP000594260">
    <property type="component" value="Unplaced"/>
</dbReference>
<evidence type="ECO:0000256" key="3">
    <source>
        <dbReference type="ARBA" id="ARBA00017951"/>
    </source>
</evidence>
<evidence type="ECO:0000256" key="11">
    <source>
        <dbReference type="SAM" id="MobiDB-lite"/>
    </source>
</evidence>
<reference evidence="13" key="1">
    <citation type="submission" date="2021-01" db="UniProtKB">
        <authorList>
            <consortium name="EnsemblMetazoa"/>
        </authorList>
    </citation>
    <scope>IDENTIFICATION</scope>
</reference>
<feature type="transmembrane region" description="Helical" evidence="12">
    <location>
        <begin position="101"/>
        <end position="124"/>
    </location>
</feature>
<dbReference type="GeneID" id="111250409"/>
<keyword evidence="7 12" id="KW-0472">Membrane</keyword>
<sequence>MHKDFSTNEISHKNWQRVLLTRFLDGVWQMRETNYKEEVCGRANFEYKELKKQLRELVKERSTVNAVDAFARYAKLNRRIDKIREQLGEINMSNSNYIYKVRLTATAILYGFISCINFYLIWFYRSVPLLKVPLSWLDPFGKLAIQSDAGLGLIPWLVISASVGRLVISYFTAATPIAMKTTGANTDDSFHIHKGNGPSSSTGYKAAISS</sequence>
<dbReference type="RefSeq" id="XP_022661358.1">
    <property type="nucleotide sequence ID" value="XM_022805623.1"/>
</dbReference>